<evidence type="ECO:0000256" key="5">
    <source>
        <dbReference type="ARBA" id="ARBA00022737"/>
    </source>
</evidence>
<dbReference type="InterPro" id="IPR046959">
    <property type="entry name" value="PRK1-6/SRF4-like"/>
</dbReference>
<keyword evidence="2" id="KW-0433">Leucine-rich repeat</keyword>
<keyword evidence="9" id="KW-0067">ATP-binding</keyword>
<dbReference type="Proteomes" id="UP001367508">
    <property type="component" value="Unassembled WGS sequence"/>
</dbReference>
<dbReference type="PANTHER" id="PTHR48007">
    <property type="entry name" value="LEUCINE-RICH REPEAT RECEPTOR-LIKE PROTEIN KINASE PXC1"/>
    <property type="match status" value="1"/>
</dbReference>
<dbReference type="InterPro" id="IPR001245">
    <property type="entry name" value="Ser-Thr/Tyr_kinase_cat_dom"/>
</dbReference>
<feature type="region of interest" description="Disordered" evidence="10">
    <location>
        <begin position="760"/>
        <end position="782"/>
    </location>
</feature>
<evidence type="ECO:0000259" key="12">
    <source>
        <dbReference type="PROSITE" id="PS50011"/>
    </source>
</evidence>
<dbReference type="GO" id="GO:0004672">
    <property type="term" value="F:protein kinase activity"/>
    <property type="evidence" value="ECO:0007669"/>
    <property type="project" value="InterPro"/>
</dbReference>
<accession>A0AAN9QVQ9</accession>
<dbReference type="GO" id="GO:0016020">
    <property type="term" value="C:membrane"/>
    <property type="evidence" value="ECO:0007669"/>
    <property type="project" value="UniProtKB-SubCell"/>
</dbReference>
<keyword evidence="5" id="KW-0677">Repeat</keyword>
<dbReference type="InterPro" id="IPR000719">
    <property type="entry name" value="Prot_kinase_dom"/>
</dbReference>
<feature type="binding site" evidence="9">
    <location>
        <position position="506"/>
    </location>
    <ligand>
        <name>ATP</name>
        <dbReference type="ChEBI" id="CHEBI:30616"/>
    </ligand>
</feature>
<evidence type="ECO:0000256" key="10">
    <source>
        <dbReference type="SAM" id="MobiDB-lite"/>
    </source>
</evidence>
<dbReference type="SUPFAM" id="SSF52058">
    <property type="entry name" value="L domain-like"/>
    <property type="match status" value="1"/>
</dbReference>
<dbReference type="InterPro" id="IPR017441">
    <property type="entry name" value="Protein_kinase_ATP_BS"/>
</dbReference>
<dbReference type="PRINTS" id="PR00019">
    <property type="entry name" value="LEURICHRPT"/>
</dbReference>
<dbReference type="InterPro" id="IPR032675">
    <property type="entry name" value="LRR_dom_sf"/>
</dbReference>
<keyword evidence="3 11" id="KW-0812">Transmembrane</keyword>
<evidence type="ECO:0000256" key="3">
    <source>
        <dbReference type="ARBA" id="ARBA00022692"/>
    </source>
</evidence>
<evidence type="ECO:0000256" key="11">
    <source>
        <dbReference type="SAM" id="Phobius"/>
    </source>
</evidence>
<evidence type="ECO:0000256" key="9">
    <source>
        <dbReference type="PROSITE-ProRule" id="PRU10141"/>
    </source>
</evidence>
<dbReference type="InterPro" id="IPR001611">
    <property type="entry name" value="Leu-rich_rpt"/>
</dbReference>
<keyword evidence="7 11" id="KW-0472">Membrane</keyword>
<sequence length="782" mass="85786">MQRESNIGRHLDISVRKSSFGFITVEKRHKKLKIDEKGLIAHPFCFLGRKNFCEQRLIQKKKMVVDPRLVLVFIISTCILSINGDTDPNDAASLKVMFQSMNSPSQLNWNGDDPCGQSWKGITCSHNRVTEIKLPGLALTGSLGYQLQSLTSVTKLDLSNNNLGGTIPYQLPPNVQHLNLANNNFNGGIPYSLSDMTSLIDLNLGHNQLLQGLTVDFQKLSSLSTLDLSFNSLTGDLPQTLSSLSSISTMFLQNNQFTGTIDVLASLPLDTLNVENNHFTGWVPEQLKSINLKKDGNAWSSGPAPPPPPGTPPIITRNRNHKSAGHNPSDGGTSDDGGKKSGIGGGGIAGIVISILIVGAIVAFFLVKRRSKKSFKDIEKLDNQPLAPLNSNEEHEMNSMQTSSVIDLKTFDTSPTSINLKPPPPPPFDRSKSFDEYEFSEKPVIVNRPAIAKRTVTTPENVKSYSIADLQVATGSFSVDQLLGEGSFGRVYRAQFDDGKVLAVKKIDSSVLPHDLSDDFVEMVSNISHLHHPNVTELVGYCSEHGQHLLVFEFHKNGSLHDFLHLPDEYSKPLIWNSRVKIALGIARALEYLHEVCSPSIVHKNIKSANILLDADINPHLSDSGLASYIPNADQVLNNNVGSGYEAPEVGLSGHYTLKSDVYSFGVVMLELLSGRKPFDSSRSRFEQSLVRWATPQLHDIDALAKMVDPALEGLYPIKSLSRFADVIALCVQPEPEFRPPMSEVVQALVRLVQRTNMSKRTFGADQGGSNRGGDNQETQDM</sequence>
<feature type="transmembrane region" description="Helical" evidence="11">
    <location>
        <begin position="343"/>
        <end position="367"/>
    </location>
</feature>
<dbReference type="AlphaFoldDB" id="A0AAN9QVQ9"/>
<dbReference type="EMBL" id="JAYMYQ010000002">
    <property type="protein sequence ID" value="KAK7349354.1"/>
    <property type="molecule type" value="Genomic_DNA"/>
</dbReference>
<dbReference type="GO" id="GO:0005524">
    <property type="term" value="F:ATP binding"/>
    <property type="evidence" value="ECO:0007669"/>
    <property type="project" value="UniProtKB-UniRule"/>
</dbReference>
<keyword evidence="14" id="KW-1185">Reference proteome</keyword>
<evidence type="ECO:0000256" key="6">
    <source>
        <dbReference type="ARBA" id="ARBA00022989"/>
    </source>
</evidence>
<dbReference type="InterPro" id="IPR011009">
    <property type="entry name" value="Kinase-like_dom_sf"/>
</dbReference>
<evidence type="ECO:0000256" key="2">
    <source>
        <dbReference type="ARBA" id="ARBA00022614"/>
    </source>
</evidence>
<dbReference type="Pfam" id="PF07714">
    <property type="entry name" value="PK_Tyr_Ser-Thr"/>
    <property type="match status" value="1"/>
</dbReference>
<dbReference type="Gene3D" id="3.30.200.20">
    <property type="entry name" value="Phosphorylase Kinase, domain 1"/>
    <property type="match status" value="1"/>
</dbReference>
<keyword evidence="9" id="KW-0547">Nucleotide-binding</keyword>
<organism evidence="13 14">
    <name type="scientific">Canavalia gladiata</name>
    <name type="common">Sword bean</name>
    <name type="synonym">Dolichos gladiatus</name>
    <dbReference type="NCBI Taxonomy" id="3824"/>
    <lineage>
        <taxon>Eukaryota</taxon>
        <taxon>Viridiplantae</taxon>
        <taxon>Streptophyta</taxon>
        <taxon>Embryophyta</taxon>
        <taxon>Tracheophyta</taxon>
        <taxon>Spermatophyta</taxon>
        <taxon>Magnoliopsida</taxon>
        <taxon>eudicotyledons</taxon>
        <taxon>Gunneridae</taxon>
        <taxon>Pentapetalae</taxon>
        <taxon>rosids</taxon>
        <taxon>fabids</taxon>
        <taxon>Fabales</taxon>
        <taxon>Fabaceae</taxon>
        <taxon>Papilionoideae</taxon>
        <taxon>50 kb inversion clade</taxon>
        <taxon>NPAAA clade</taxon>
        <taxon>indigoferoid/millettioid clade</taxon>
        <taxon>Phaseoleae</taxon>
        <taxon>Canavalia</taxon>
    </lineage>
</organism>
<evidence type="ECO:0000313" key="14">
    <source>
        <dbReference type="Proteomes" id="UP001367508"/>
    </source>
</evidence>
<feature type="domain" description="Protein kinase" evidence="12">
    <location>
        <begin position="477"/>
        <end position="752"/>
    </location>
</feature>
<evidence type="ECO:0000256" key="8">
    <source>
        <dbReference type="ARBA" id="ARBA00023170"/>
    </source>
</evidence>
<evidence type="ECO:0000256" key="4">
    <source>
        <dbReference type="ARBA" id="ARBA00022729"/>
    </source>
</evidence>
<dbReference type="FunFam" id="1.10.510.10:FF:000095">
    <property type="entry name" value="protein STRUBBELIG-RECEPTOR FAMILY 8"/>
    <property type="match status" value="1"/>
</dbReference>
<feature type="region of interest" description="Disordered" evidence="10">
    <location>
        <begin position="294"/>
        <end position="340"/>
    </location>
</feature>
<dbReference type="Pfam" id="PF00560">
    <property type="entry name" value="LRR_1"/>
    <property type="match status" value="3"/>
</dbReference>
<keyword evidence="6 11" id="KW-1133">Transmembrane helix</keyword>
<dbReference type="Gene3D" id="3.80.10.10">
    <property type="entry name" value="Ribonuclease Inhibitor"/>
    <property type="match status" value="1"/>
</dbReference>
<feature type="compositionally biased region" description="Pro residues" evidence="10">
    <location>
        <begin position="303"/>
        <end position="312"/>
    </location>
</feature>
<dbReference type="InterPro" id="IPR013210">
    <property type="entry name" value="LRR_N_plant-typ"/>
</dbReference>
<name>A0AAN9QVQ9_CANGL</name>
<feature type="compositionally biased region" description="Polar residues" evidence="10">
    <location>
        <begin position="773"/>
        <end position="782"/>
    </location>
</feature>
<dbReference type="FunFam" id="3.30.200.20:FF:000125">
    <property type="entry name" value="Protein STRUBBELIG-RECEPTOR FAMILY 8"/>
    <property type="match status" value="1"/>
</dbReference>
<dbReference type="PROSITE" id="PS50011">
    <property type="entry name" value="PROTEIN_KINASE_DOM"/>
    <property type="match status" value="1"/>
</dbReference>
<reference evidence="13 14" key="1">
    <citation type="submission" date="2024-01" db="EMBL/GenBank/DDBJ databases">
        <title>The genomes of 5 underutilized Papilionoideae crops provide insights into root nodulation and disease resistanc.</title>
        <authorList>
            <person name="Jiang F."/>
        </authorList>
    </citation>
    <scope>NUCLEOTIDE SEQUENCE [LARGE SCALE GENOMIC DNA]</scope>
    <source>
        <strain evidence="13">LVBAO_FW01</strain>
        <tissue evidence="13">Leaves</tissue>
    </source>
</reference>
<evidence type="ECO:0000313" key="13">
    <source>
        <dbReference type="EMBL" id="KAK7349354.1"/>
    </source>
</evidence>
<dbReference type="Pfam" id="PF08263">
    <property type="entry name" value="LRRNT_2"/>
    <property type="match status" value="1"/>
</dbReference>
<dbReference type="PROSITE" id="PS00107">
    <property type="entry name" value="PROTEIN_KINASE_ATP"/>
    <property type="match status" value="1"/>
</dbReference>
<keyword evidence="8" id="KW-0675">Receptor</keyword>
<comment type="subcellular location">
    <subcellularLocation>
        <location evidence="1">Membrane</location>
    </subcellularLocation>
</comment>
<protein>
    <recommendedName>
        <fullName evidence="12">Protein kinase domain-containing protein</fullName>
    </recommendedName>
</protein>
<gene>
    <name evidence="13" type="ORF">VNO77_06661</name>
</gene>
<dbReference type="SUPFAM" id="SSF56112">
    <property type="entry name" value="Protein kinase-like (PK-like)"/>
    <property type="match status" value="1"/>
</dbReference>
<evidence type="ECO:0000256" key="1">
    <source>
        <dbReference type="ARBA" id="ARBA00004370"/>
    </source>
</evidence>
<evidence type="ECO:0000256" key="7">
    <source>
        <dbReference type="ARBA" id="ARBA00023136"/>
    </source>
</evidence>
<proteinExistence type="predicted"/>
<dbReference type="Gene3D" id="1.10.510.10">
    <property type="entry name" value="Transferase(Phosphotransferase) domain 1"/>
    <property type="match status" value="1"/>
</dbReference>
<keyword evidence="4" id="KW-0732">Signal</keyword>
<dbReference type="PANTHER" id="PTHR48007:SF13">
    <property type="entry name" value="PROTEIN STRUBBELIG-RECEPTOR FAMILY 4"/>
    <property type="match status" value="1"/>
</dbReference>
<comment type="caution">
    <text evidence="13">The sequence shown here is derived from an EMBL/GenBank/DDBJ whole genome shotgun (WGS) entry which is preliminary data.</text>
</comment>
<dbReference type="FunFam" id="3.80.10.10:FF:000062">
    <property type="entry name" value="protein STRUBBELIG-RECEPTOR FAMILY 3"/>
    <property type="match status" value="1"/>
</dbReference>